<dbReference type="GO" id="GO:0003676">
    <property type="term" value="F:nucleic acid binding"/>
    <property type="evidence" value="ECO:0007669"/>
    <property type="project" value="InterPro"/>
</dbReference>
<dbReference type="EMBL" id="JAJSOW010000105">
    <property type="protein sequence ID" value="KAI9164787.1"/>
    <property type="molecule type" value="Genomic_DNA"/>
</dbReference>
<evidence type="ECO:0000313" key="3">
    <source>
        <dbReference type="Proteomes" id="UP001064489"/>
    </source>
</evidence>
<dbReference type="InterPro" id="IPR012337">
    <property type="entry name" value="RNaseH-like_sf"/>
</dbReference>
<reference evidence="2" key="2">
    <citation type="submission" date="2023-02" db="EMBL/GenBank/DDBJ databases">
        <authorList>
            <person name="Swenson N.G."/>
            <person name="Wegrzyn J.L."/>
            <person name="Mcevoy S.L."/>
        </authorList>
    </citation>
    <scope>NUCLEOTIDE SEQUENCE</scope>
    <source>
        <strain evidence="2">91603</strain>
        <tissue evidence="2">Leaf</tissue>
    </source>
</reference>
<dbReference type="AlphaFoldDB" id="A0AAD5II33"/>
<gene>
    <name evidence="2" type="ORF">LWI28_002049</name>
</gene>
<accession>A0AAD5II33</accession>
<dbReference type="PANTHER" id="PTHR47074:SF11">
    <property type="entry name" value="REVERSE TRANSCRIPTASE-LIKE PROTEIN"/>
    <property type="match status" value="1"/>
</dbReference>
<dbReference type="InterPro" id="IPR002156">
    <property type="entry name" value="RNaseH_domain"/>
</dbReference>
<dbReference type="SUPFAM" id="SSF53098">
    <property type="entry name" value="Ribonuclease H-like"/>
    <property type="match status" value="1"/>
</dbReference>
<sequence length="177" mass="19896">MPFLELIMSCSSSFQQADMELICICFWRVWWLRNQAVHNASGYNDMDVVGWSRNFMDGFRDANSLPASDHVRQLMPTVKCCKPGRGCFQANTDVAVDKNNCCIQTGCIIRDCKGVVRQCFTHNFLTNYSPQATEAQALLCGIKGAVDASLVPVEVKFDAKVVMDMVNLGVVHWEHYC</sequence>
<keyword evidence="3" id="KW-1185">Reference proteome</keyword>
<comment type="caution">
    <text evidence="2">The sequence shown here is derived from an EMBL/GenBank/DDBJ whole genome shotgun (WGS) entry which is preliminary data.</text>
</comment>
<evidence type="ECO:0000313" key="2">
    <source>
        <dbReference type="EMBL" id="KAI9164787.1"/>
    </source>
</evidence>
<evidence type="ECO:0000259" key="1">
    <source>
        <dbReference type="Pfam" id="PF13456"/>
    </source>
</evidence>
<dbReference type="InterPro" id="IPR052929">
    <property type="entry name" value="RNase_H-like_EbsB-rel"/>
</dbReference>
<dbReference type="Pfam" id="PF13456">
    <property type="entry name" value="RVT_3"/>
    <property type="match status" value="1"/>
</dbReference>
<name>A0AAD5II33_ACENE</name>
<protein>
    <recommendedName>
        <fullName evidence="1">RNase H type-1 domain-containing protein</fullName>
    </recommendedName>
</protein>
<dbReference type="GO" id="GO:0004523">
    <property type="term" value="F:RNA-DNA hybrid ribonuclease activity"/>
    <property type="evidence" value="ECO:0007669"/>
    <property type="project" value="InterPro"/>
</dbReference>
<organism evidence="2 3">
    <name type="scientific">Acer negundo</name>
    <name type="common">Box elder</name>
    <dbReference type="NCBI Taxonomy" id="4023"/>
    <lineage>
        <taxon>Eukaryota</taxon>
        <taxon>Viridiplantae</taxon>
        <taxon>Streptophyta</taxon>
        <taxon>Embryophyta</taxon>
        <taxon>Tracheophyta</taxon>
        <taxon>Spermatophyta</taxon>
        <taxon>Magnoliopsida</taxon>
        <taxon>eudicotyledons</taxon>
        <taxon>Gunneridae</taxon>
        <taxon>Pentapetalae</taxon>
        <taxon>rosids</taxon>
        <taxon>malvids</taxon>
        <taxon>Sapindales</taxon>
        <taxon>Sapindaceae</taxon>
        <taxon>Hippocastanoideae</taxon>
        <taxon>Acereae</taxon>
        <taxon>Acer</taxon>
    </lineage>
</organism>
<dbReference type="PANTHER" id="PTHR47074">
    <property type="entry name" value="BNAC02G40300D PROTEIN"/>
    <property type="match status" value="1"/>
</dbReference>
<feature type="domain" description="RNase H type-1" evidence="1">
    <location>
        <begin position="91"/>
        <end position="167"/>
    </location>
</feature>
<dbReference type="Proteomes" id="UP001064489">
    <property type="component" value="Chromosome 10"/>
</dbReference>
<reference evidence="2" key="1">
    <citation type="journal article" date="2022" name="Plant J.">
        <title>Strategies of tolerance reflected in two North American maple genomes.</title>
        <authorList>
            <person name="McEvoy S.L."/>
            <person name="Sezen U.U."/>
            <person name="Trouern-Trend A."/>
            <person name="McMahon S.M."/>
            <person name="Schaberg P.G."/>
            <person name="Yang J."/>
            <person name="Wegrzyn J.L."/>
            <person name="Swenson N.G."/>
        </authorList>
    </citation>
    <scope>NUCLEOTIDE SEQUENCE</scope>
    <source>
        <strain evidence="2">91603</strain>
    </source>
</reference>
<proteinExistence type="predicted"/>